<evidence type="ECO:0000313" key="1">
    <source>
        <dbReference type="EMBL" id="EHO79821.1"/>
    </source>
</evidence>
<accession>H1PVW7</accession>
<dbReference type="PATRIC" id="fig|457404.5.peg.2591"/>
<dbReference type="CDD" id="cd06325">
    <property type="entry name" value="PBP1_ABC_unchar_transporter"/>
    <property type="match status" value="1"/>
</dbReference>
<evidence type="ECO:0008006" key="3">
    <source>
        <dbReference type="Google" id="ProtNLM"/>
    </source>
</evidence>
<comment type="caution">
    <text evidence="1">The sequence shown here is derived from an EMBL/GenBank/DDBJ whole genome shotgun (WGS) entry which is preliminary data.</text>
</comment>
<dbReference type="PANTHER" id="PTHR35271:SF1">
    <property type="entry name" value="ABC TRANSPORTER, SUBSTRATE-BINDING LIPOPROTEIN"/>
    <property type="match status" value="1"/>
</dbReference>
<dbReference type="InterPro" id="IPR028082">
    <property type="entry name" value="Peripla_BP_I"/>
</dbReference>
<proteinExistence type="predicted"/>
<sequence length="323" mass="34933">MKMRVGQRLIMMVIMFLVIAGVKSNAQEGKKFKIGISQFAEHPALDDVRRGFEDELKSLGVEADITYKNSQGDTGVAGVIAQKFVSDKSDLIFGIATVSAQAAKQSTGRIPVLFSAVTDPVNSQLVKTMDKVGGNVTGTTDATPMEKQLELFKKINPEIKRIGIIYNTSESNSEIQVANAKEIGAKLGLEIRAVGVNNINDIPQAVNSLVSKVDGFYTITDNIVASAINLISMAANERGLVTVGAEEAHVKGGILLTDGLSYYELGRQTGRMAKEILVDGKKPEDMPVETLANTTKVVNEKTMKKLKLNKELPVFEGAEFIEQ</sequence>
<dbReference type="Pfam" id="PF04392">
    <property type="entry name" value="ABC_sub_bind"/>
    <property type="match status" value="1"/>
</dbReference>
<dbReference type="Proteomes" id="UP000003233">
    <property type="component" value="Unassembled WGS sequence"/>
</dbReference>
<dbReference type="EMBL" id="AGWJ02000023">
    <property type="protein sequence ID" value="EHO79821.1"/>
    <property type="molecule type" value="Genomic_DNA"/>
</dbReference>
<dbReference type="AlphaFoldDB" id="H1PVW7"/>
<keyword evidence="2" id="KW-1185">Reference proteome</keyword>
<dbReference type="RefSeq" id="WP_008698304.1">
    <property type="nucleotide sequence ID" value="NZ_KE161009.1"/>
</dbReference>
<dbReference type="SUPFAM" id="SSF53822">
    <property type="entry name" value="Periplasmic binding protein-like I"/>
    <property type="match status" value="1"/>
</dbReference>
<protein>
    <recommendedName>
        <fullName evidence="3">ABC transporter substrate-binding protein</fullName>
    </recommendedName>
</protein>
<dbReference type="BioCyc" id="FSP457404-HMP:GTSQ-2586-MONOMER"/>
<dbReference type="PANTHER" id="PTHR35271">
    <property type="entry name" value="ABC TRANSPORTER, SUBSTRATE-BINDING LIPOPROTEIN-RELATED"/>
    <property type="match status" value="1"/>
</dbReference>
<reference evidence="1 2" key="1">
    <citation type="submission" date="2012-07" db="EMBL/GenBank/DDBJ databases">
        <title>The Genome Sequence of Fusobacterium ulcerans 12_1B.</title>
        <authorList>
            <consortium name="The Broad Institute Genome Sequencing Platform"/>
            <person name="Earl A."/>
            <person name="Ward D."/>
            <person name="Feldgarden M."/>
            <person name="Gevers D."/>
            <person name="Strauss J."/>
            <person name="Ambrose C.E."/>
            <person name="Allen-Vercoe E."/>
            <person name="Walker B."/>
            <person name="Young S.K."/>
            <person name="Zeng Q."/>
            <person name="Gargeya S."/>
            <person name="Fitzgerald M."/>
            <person name="Haas B."/>
            <person name="Abouelleil A."/>
            <person name="Alvarado L."/>
            <person name="Arachchi H.M."/>
            <person name="Berlin A.M."/>
            <person name="Chapman S.B."/>
            <person name="Goldberg J."/>
            <person name="Griggs A."/>
            <person name="Gujja S."/>
            <person name="Hansen M."/>
            <person name="Howarth C."/>
            <person name="Imamovic A."/>
            <person name="Larimer J."/>
            <person name="McCowen C."/>
            <person name="Montmayeur A."/>
            <person name="Murphy C."/>
            <person name="Neiman D."/>
            <person name="Pearson M."/>
            <person name="Priest M."/>
            <person name="Roberts A."/>
            <person name="Saif S."/>
            <person name="Shea T."/>
            <person name="Sisk P."/>
            <person name="Sykes S."/>
            <person name="Wortman J."/>
            <person name="Nusbaum C."/>
            <person name="Birren B."/>
        </authorList>
    </citation>
    <scope>NUCLEOTIDE SEQUENCE [LARGE SCALE GENOMIC DNA]</scope>
    <source>
        <strain evidence="1 2">12_1B</strain>
    </source>
</reference>
<dbReference type="InterPro" id="IPR007487">
    <property type="entry name" value="ABC_transpt-TYRBP-like"/>
</dbReference>
<organism evidence="1 2">
    <name type="scientific">Fusobacterium ulcerans 12-1B</name>
    <dbReference type="NCBI Taxonomy" id="457404"/>
    <lineage>
        <taxon>Bacteria</taxon>
        <taxon>Fusobacteriati</taxon>
        <taxon>Fusobacteriota</taxon>
        <taxon>Fusobacteriia</taxon>
        <taxon>Fusobacteriales</taxon>
        <taxon>Fusobacteriaceae</taxon>
        <taxon>Fusobacterium</taxon>
    </lineage>
</organism>
<dbReference type="Gene3D" id="3.40.50.2300">
    <property type="match status" value="2"/>
</dbReference>
<dbReference type="HOGENOM" id="CLU_058196_1_0_0"/>
<gene>
    <name evidence="1" type="ORF">HMPREF0402_02560</name>
</gene>
<evidence type="ECO:0000313" key="2">
    <source>
        <dbReference type="Proteomes" id="UP000003233"/>
    </source>
</evidence>
<name>H1PVW7_9FUSO</name>